<protein>
    <submittedName>
        <fullName evidence="2">Uncharacterized protein</fullName>
    </submittedName>
</protein>
<feature type="compositionally biased region" description="Basic residues" evidence="1">
    <location>
        <begin position="319"/>
        <end position="329"/>
    </location>
</feature>
<evidence type="ECO:0000256" key="1">
    <source>
        <dbReference type="SAM" id="MobiDB-lite"/>
    </source>
</evidence>
<gene>
    <name evidence="2" type="ORF">F8388_022363</name>
</gene>
<evidence type="ECO:0000313" key="3">
    <source>
        <dbReference type="Proteomes" id="UP000525078"/>
    </source>
</evidence>
<proteinExistence type="predicted"/>
<dbReference type="Proteomes" id="UP000525078">
    <property type="component" value="Unassembled WGS sequence"/>
</dbReference>
<evidence type="ECO:0000313" key="2">
    <source>
        <dbReference type="EMBL" id="KAF4378542.1"/>
    </source>
</evidence>
<feature type="compositionally biased region" description="Basic and acidic residues" evidence="1">
    <location>
        <begin position="295"/>
        <end position="318"/>
    </location>
</feature>
<name>A0A7J6G6X9_CANSA</name>
<feature type="region of interest" description="Disordered" evidence="1">
    <location>
        <begin position="293"/>
        <end position="329"/>
    </location>
</feature>
<feature type="compositionally biased region" description="Polar residues" evidence="1">
    <location>
        <begin position="8"/>
        <end position="17"/>
    </location>
</feature>
<comment type="caution">
    <text evidence="2">The sequence shown here is derived from an EMBL/GenBank/DDBJ whole genome shotgun (WGS) entry which is preliminary data.</text>
</comment>
<dbReference type="AlphaFoldDB" id="A0A7J6G6X9"/>
<organism evidence="2 3">
    <name type="scientific">Cannabis sativa</name>
    <name type="common">Hemp</name>
    <name type="synonym">Marijuana</name>
    <dbReference type="NCBI Taxonomy" id="3483"/>
    <lineage>
        <taxon>Eukaryota</taxon>
        <taxon>Viridiplantae</taxon>
        <taxon>Streptophyta</taxon>
        <taxon>Embryophyta</taxon>
        <taxon>Tracheophyta</taxon>
        <taxon>Spermatophyta</taxon>
        <taxon>Magnoliopsida</taxon>
        <taxon>eudicotyledons</taxon>
        <taxon>Gunneridae</taxon>
        <taxon>Pentapetalae</taxon>
        <taxon>rosids</taxon>
        <taxon>fabids</taxon>
        <taxon>Rosales</taxon>
        <taxon>Cannabaceae</taxon>
        <taxon>Cannabis</taxon>
    </lineage>
</organism>
<dbReference type="EMBL" id="JAATIP010000073">
    <property type="protein sequence ID" value="KAF4378542.1"/>
    <property type="molecule type" value="Genomic_DNA"/>
</dbReference>
<sequence length="329" mass="37434">MFTYGTKKCSNNQQAANSDRAAANLGKRQRQDGIQEEGSENGGTVRRKAGAGQCTNSKEEGSKIFFSWKYVAAVCCCEEERSCYEADKLGKQNGLNSPFYTQNLRPTPLMPQRLTPQLNASPLEYDNDGEFKTLSNLNRKKVIYRYLLNLGTKHQGLSMYLWLTQLFKGDNFPYVKKVQAMAIDIADLLGKPEERNAGKPKPQQKADCYERPLSLIKQYDQERHKKFIPQKSSQRETMAMRELSTWGLVVEVGTDKVAASSGKAKTKPSSSIRDRVLLRAFVMGSMIDNQQCTEVKQHQNRAEIHKRWPKVDEKGERQTRKKPKRGGKR</sequence>
<reference evidence="2 3" key="1">
    <citation type="journal article" date="2020" name="bioRxiv">
        <title>Sequence and annotation of 42 cannabis genomes reveals extensive copy number variation in cannabinoid synthesis and pathogen resistance genes.</title>
        <authorList>
            <person name="Mckernan K.J."/>
            <person name="Helbert Y."/>
            <person name="Kane L.T."/>
            <person name="Ebling H."/>
            <person name="Zhang L."/>
            <person name="Liu B."/>
            <person name="Eaton Z."/>
            <person name="Mclaughlin S."/>
            <person name="Kingan S."/>
            <person name="Baybayan P."/>
            <person name="Concepcion G."/>
            <person name="Jordan M."/>
            <person name="Riva A."/>
            <person name="Barbazuk W."/>
            <person name="Harkins T."/>
        </authorList>
    </citation>
    <scope>NUCLEOTIDE SEQUENCE [LARGE SCALE GENOMIC DNA]</scope>
    <source>
        <strain evidence="3">cv. Jamaican Lion 4</strain>
        <tissue evidence="2">Leaf</tissue>
    </source>
</reference>
<accession>A0A7J6G6X9</accession>
<feature type="region of interest" description="Disordered" evidence="1">
    <location>
        <begin position="1"/>
        <end position="56"/>
    </location>
</feature>